<feature type="compositionally biased region" description="Low complexity" evidence="1">
    <location>
        <begin position="43"/>
        <end position="60"/>
    </location>
</feature>
<dbReference type="AlphaFoldDB" id="A0A3G2SZW2"/>
<sequence>MYKSKILLWLFLTCLISACSTTKIATSETASEAEYAPAPQAETSAKPAPSATHAKAKANARAAYTQNNVRSDERLGTKWGDDLSSYVTQVDLKRLSSSPIDETQIRYASKQFSGRGINSISLASGKISFSVVDDRGRILPLYRDGQNYYLSANDGQSYQLRYSNTSNQTFEIVASVDGLDVLDGSRASRSKSGYVLRPYSSFAIEGFRKSHSSVASFTFSKPQNSYAANSASGSIQNTGVIGTVVYELKAPKYYPPKKTNDGYAPAPNAFPAD</sequence>
<reference evidence="3 4" key="1">
    <citation type="submission" date="2018-10" db="EMBL/GenBank/DDBJ databases">
        <title>The complete genome of Acinetobacter wuhouensis strain WCHAW010062.</title>
        <authorList>
            <person name="Hu Y."/>
            <person name="Long H."/>
            <person name="Feng Y."/>
            <person name="Zong Z."/>
        </authorList>
    </citation>
    <scope>NUCLEOTIDE SEQUENCE [LARGE SCALE GENOMIC DNA]</scope>
    <source>
        <strain evidence="3 4">WCHAW010062</strain>
    </source>
</reference>
<dbReference type="RefSeq" id="WP_087552864.1">
    <property type="nucleotide sequence ID" value="NZ_CP033133.1"/>
</dbReference>
<keyword evidence="2" id="KW-0732">Signal</keyword>
<dbReference type="EMBL" id="CP033133">
    <property type="protein sequence ID" value="AYO53443.1"/>
    <property type="molecule type" value="Genomic_DNA"/>
</dbReference>
<gene>
    <name evidence="3" type="ORF">CDG68_07175</name>
</gene>
<feature type="region of interest" description="Disordered" evidence="1">
    <location>
        <begin position="30"/>
        <end position="60"/>
    </location>
</feature>
<accession>A0A3G2SZW2</accession>
<feature type="chain" id="PRO_5018308795" description="Lipoprotein" evidence="2">
    <location>
        <begin position="26"/>
        <end position="273"/>
    </location>
</feature>
<evidence type="ECO:0008006" key="5">
    <source>
        <dbReference type="Google" id="ProtNLM"/>
    </source>
</evidence>
<evidence type="ECO:0000313" key="4">
    <source>
        <dbReference type="Proteomes" id="UP000279962"/>
    </source>
</evidence>
<evidence type="ECO:0000313" key="3">
    <source>
        <dbReference type="EMBL" id="AYO53443.1"/>
    </source>
</evidence>
<feature type="signal peptide" evidence="2">
    <location>
        <begin position="1"/>
        <end position="25"/>
    </location>
</feature>
<dbReference type="PROSITE" id="PS51257">
    <property type="entry name" value="PROKAR_LIPOPROTEIN"/>
    <property type="match status" value="1"/>
</dbReference>
<evidence type="ECO:0000256" key="2">
    <source>
        <dbReference type="SAM" id="SignalP"/>
    </source>
</evidence>
<proteinExistence type="predicted"/>
<evidence type="ECO:0000256" key="1">
    <source>
        <dbReference type="SAM" id="MobiDB-lite"/>
    </source>
</evidence>
<name>A0A3G2SZW2_9GAMM</name>
<protein>
    <recommendedName>
        <fullName evidence="5">Lipoprotein</fullName>
    </recommendedName>
</protein>
<organism evidence="3 4">
    <name type="scientific">Acinetobacter wuhouensis</name>
    <dbReference type="NCBI Taxonomy" id="1879050"/>
    <lineage>
        <taxon>Bacteria</taxon>
        <taxon>Pseudomonadati</taxon>
        <taxon>Pseudomonadota</taxon>
        <taxon>Gammaproteobacteria</taxon>
        <taxon>Moraxellales</taxon>
        <taxon>Moraxellaceae</taxon>
        <taxon>Acinetobacter</taxon>
    </lineage>
</organism>
<dbReference type="Proteomes" id="UP000279962">
    <property type="component" value="Chromosome"/>
</dbReference>